<dbReference type="GeneID" id="44079609"/>
<feature type="region of interest" description="Disordered" evidence="4">
    <location>
        <begin position="29"/>
        <end position="74"/>
    </location>
</feature>
<proteinExistence type="inferred from homology"/>
<dbReference type="GO" id="GO:0015768">
    <property type="term" value="P:maltose transport"/>
    <property type="evidence" value="ECO:0007669"/>
    <property type="project" value="TreeGrafter"/>
</dbReference>
<dbReference type="AlphaFoldDB" id="A0A6C0UG71"/>
<evidence type="ECO:0000256" key="1">
    <source>
        <dbReference type="ARBA" id="ARBA00008520"/>
    </source>
</evidence>
<evidence type="ECO:0000313" key="6">
    <source>
        <dbReference type="Proteomes" id="UP000465846"/>
    </source>
</evidence>
<dbReference type="PANTHER" id="PTHR30061">
    <property type="entry name" value="MALTOSE-BINDING PERIPLASMIC PROTEIN"/>
    <property type="match status" value="1"/>
</dbReference>
<gene>
    <name evidence="5" type="ORF">G3I44_09370</name>
</gene>
<dbReference type="PROSITE" id="PS51257">
    <property type="entry name" value="PROKAR_LIPOPROTEIN"/>
    <property type="match status" value="1"/>
</dbReference>
<evidence type="ECO:0000313" key="5">
    <source>
        <dbReference type="EMBL" id="QIB74472.1"/>
    </source>
</evidence>
<dbReference type="GO" id="GO:1901982">
    <property type="term" value="F:maltose binding"/>
    <property type="evidence" value="ECO:0007669"/>
    <property type="project" value="TreeGrafter"/>
</dbReference>
<dbReference type="GO" id="GO:0042956">
    <property type="term" value="P:maltodextrin transmembrane transport"/>
    <property type="evidence" value="ECO:0007669"/>
    <property type="project" value="TreeGrafter"/>
</dbReference>
<keyword evidence="2" id="KW-0813">Transport</keyword>
<dbReference type="EMBL" id="CP048739">
    <property type="protein sequence ID" value="QIB74472.1"/>
    <property type="molecule type" value="Genomic_DNA"/>
</dbReference>
<dbReference type="Proteomes" id="UP000465846">
    <property type="component" value="Chromosome"/>
</dbReference>
<dbReference type="Pfam" id="PF13416">
    <property type="entry name" value="SBP_bac_8"/>
    <property type="match status" value="1"/>
</dbReference>
<name>A0A6C0UG71_9EURY</name>
<evidence type="ECO:0000256" key="2">
    <source>
        <dbReference type="ARBA" id="ARBA00022448"/>
    </source>
</evidence>
<reference evidence="5 6" key="1">
    <citation type="submission" date="2020-02" db="EMBL/GenBank/DDBJ databases">
        <title>Whole genome sequence of Halogeometricum borinquense strain wsp4.</title>
        <authorList>
            <person name="Verma D.K."/>
            <person name="Gopal K."/>
            <person name="Prasad E.S."/>
        </authorList>
    </citation>
    <scope>NUCLEOTIDE SEQUENCE [LARGE SCALE GENOMIC DNA]</scope>
    <source>
        <strain evidence="6">wsp4</strain>
    </source>
</reference>
<dbReference type="PANTHER" id="PTHR30061:SF50">
    <property type="entry name" value="MALTOSE_MALTODEXTRIN-BINDING PERIPLASMIC PROTEIN"/>
    <property type="match status" value="1"/>
</dbReference>
<dbReference type="Gene3D" id="3.40.190.10">
    <property type="entry name" value="Periplasmic binding protein-like II"/>
    <property type="match status" value="1"/>
</dbReference>
<sequence length="443" mass="48023">MSNRRSISRRKILSLTGSAGVAGLAGCMGGDDGSTNTSTNGGGGSGDETSSGTDSNSGGSSGEKATLWAWNDPGLTPIRKEQGKEFKNKFDVGGVDWQYYPFENYLSKATSAIPAGNAPDSLALSVLWVSRFGSKGAAVDLEANGFNADDYVPAARNNASYDGKLWAVPWYADCRLLCINRSMFKEAGLEVPDPTYRPSWDEWETWVTELSKTHGTAYSMPAGEGFDSFVLSNGSGYLSEDGTEARINSDAALEAANFLQPKIVEDDSILARNPGGTSAVEDFLAGEAPMFYAGSWHFPRLRKSGLDWQYNPHPSGPNADVSHTWSAGVFYSVPSRGGASKELGLKWLEYIDSMEVQKNVTKAMGGFPGRKDAYETDAFQQYLEDNPKLKTVAQEMENTKAFPSHPEVSKMWNTVHTQAQSMWQGEDPEKALDKAAQEINALL</sequence>
<evidence type="ECO:0000256" key="3">
    <source>
        <dbReference type="ARBA" id="ARBA00022729"/>
    </source>
</evidence>
<accession>A0A6C0UG71</accession>
<protein>
    <submittedName>
        <fullName evidence="5">Extracellular solute-binding protein</fullName>
    </submittedName>
</protein>
<dbReference type="SUPFAM" id="SSF53850">
    <property type="entry name" value="Periplasmic binding protein-like II"/>
    <property type="match status" value="1"/>
</dbReference>
<keyword evidence="3" id="KW-0732">Signal</keyword>
<dbReference type="GO" id="GO:0055052">
    <property type="term" value="C:ATP-binding cassette (ABC) transporter complex, substrate-binding subunit-containing"/>
    <property type="evidence" value="ECO:0007669"/>
    <property type="project" value="TreeGrafter"/>
</dbReference>
<dbReference type="InterPro" id="IPR006059">
    <property type="entry name" value="SBP"/>
</dbReference>
<evidence type="ECO:0000256" key="4">
    <source>
        <dbReference type="SAM" id="MobiDB-lite"/>
    </source>
</evidence>
<organism evidence="5 6">
    <name type="scientific">Halogeometricum borinquense</name>
    <dbReference type="NCBI Taxonomy" id="60847"/>
    <lineage>
        <taxon>Archaea</taxon>
        <taxon>Methanobacteriati</taxon>
        <taxon>Methanobacteriota</taxon>
        <taxon>Stenosarchaea group</taxon>
        <taxon>Halobacteria</taxon>
        <taxon>Halobacteriales</taxon>
        <taxon>Haloferacaceae</taxon>
        <taxon>Halogeometricum</taxon>
    </lineage>
</organism>
<comment type="similarity">
    <text evidence="1">Belongs to the bacterial solute-binding protein 1 family.</text>
</comment>
<dbReference type="RefSeq" id="WP_163486399.1">
    <property type="nucleotide sequence ID" value="NZ_CP048739.1"/>
</dbReference>
<feature type="compositionally biased region" description="Low complexity" evidence="4">
    <location>
        <begin position="47"/>
        <end position="58"/>
    </location>
</feature>